<evidence type="ECO:0000259" key="6">
    <source>
        <dbReference type="Pfam" id="PF05191"/>
    </source>
</evidence>
<protein>
    <recommendedName>
        <fullName evidence="6">Adenylate kinase active site lid domain-containing protein</fullName>
    </recommendedName>
</protein>
<dbReference type="CDD" id="cd01428">
    <property type="entry name" value="ADK"/>
    <property type="match status" value="1"/>
</dbReference>
<dbReference type="GO" id="GO:0005524">
    <property type="term" value="F:ATP binding"/>
    <property type="evidence" value="ECO:0007669"/>
    <property type="project" value="InterPro"/>
</dbReference>
<keyword evidence="3" id="KW-0547">Nucleotide-binding</keyword>
<dbReference type="SUPFAM" id="SSF57774">
    <property type="entry name" value="Microbial and mitochondrial ADK, insert 'zinc finger' domain"/>
    <property type="match status" value="1"/>
</dbReference>
<comment type="similarity">
    <text evidence="1 5">Belongs to the adenylate kinase family.</text>
</comment>
<dbReference type="InterPro" id="IPR007862">
    <property type="entry name" value="Adenylate_kinase_lid-dom"/>
</dbReference>
<proteinExistence type="inferred from homology"/>
<dbReference type="Pfam" id="PF00406">
    <property type="entry name" value="ADK"/>
    <property type="match status" value="1"/>
</dbReference>
<dbReference type="PROSITE" id="PS00113">
    <property type="entry name" value="ADENYLATE_KINASE"/>
    <property type="match status" value="1"/>
</dbReference>
<dbReference type="InterPro" id="IPR033690">
    <property type="entry name" value="Adenylat_kinase_CS"/>
</dbReference>
<dbReference type="GO" id="GO:0005743">
    <property type="term" value="C:mitochondrial inner membrane"/>
    <property type="evidence" value="ECO:0007669"/>
    <property type="project" value="EnsemblFungi"/>
</dbReference>
<evidence type="ECO:0000313" key="7">
    <source>
        <dbReference type="EMBL" id="OZJ04212.1"/>
    </source>
</evidence>
<keyword evidence="2 5" id="KW-0808">Transferase</keyword>
<dbReference type="InterPro" id="IPR006259">
    <property type="entry name" value="Adenyl_kin_sub"/>
</dbReference>
<dbReference type="EMBL" id="MVBO01000049">
    <property type="protein sequence ID" value="OZJ04212.1"/>
    <property type="molecule type" value="Genomic_DNA"/>
</dbReference>
<dbReference type="AlphaFoldDB" id="A0A261Y0S8"/>
<evidence type="ECO:0000313" key="8">
    <source>
        <dbReference type="Proteomes" id="UP000242875"/>
    </source>
</evidence>
<dbReference type="Pfam" id="PF05191">
    <property type="entry name" value="ADK_lid"/>
    <property type="match status" value="1"/>
</dbReference>
<sequence length="247" mass="28170">MSLMEDWWGRRRCAKRNGVQTVNADILQTYAPTIAWKSAEHISSGDLLRVNIASKTQVGLLAEEQMKRGGLVSDDIMIALINQHLERMNAESWLLDGFPRTLGQAQALDANLQGHGKPLNLVVNLDVPEEVILQRIIDRWVHIPSGRVYNLSYNPPRNHGLDDVTNEPLSKRPDDNPEIFKVRLDKYKSVTRPLLDYYHRQGILVSLKGRTSDEIYPLLEAELWRRFLQADDLDVFDVDGHVRASAK</sequence>
<reference evidence="7 8" key="1">
    <citation type="journal article" date="2017" name="Mycologia">
        <title>Bifiguratus adelaidae, gen. et sp. nov., a new member of Mucoromycotina in endophytic and soil-dwelling habitats.</title>
        <authorList>
            <person name="Torres-Cruz T.J."/>
            <person name="Billingsley Tobias T.L."/>
            <person name="Almatruk M."/>
            <person name="Hesse C."/>
            <person name="Kuske C.R."/>
            <person name="Desiro A."/>
            <person name="Benucci G.M."/>
            <person name="Bonito G."/>
            <person name="Stajich J.E."/>
            <person name="Dunlap C."/>
            <person name="Arnold A.E."/>
            <person name="Porras-Alfaro A."/>
        </authorList>
    </citation>
    <scope>NUCLEOTIDE SEQUENCE [LARGE SCALE GENOMIC DNA]</scope>
    <source>
        <strain evidence="7 8">AZ0501</strain>
    </source>
</reference>
<dbReference type="InterPro" id="IPR000850">
    <property type="entry name" value="Adenylat/UMP-CMP_kin"/>
</dbReference>
<dbReference type="InterPro" id="IPR036193">
    <property type="entry name" value="ADK_active_lid_dom_sf"/>
</dbReference>
<dbReference type="Proteomes" id="UP000242875">
    <property type="component" value="Unassembled WGS sequence"/>
</dbReference>
<keyword evidence="8" id="KW-1185">Reference proteome</keyword>
<organism evidence="7 8">
    <name type="scientific">Bifiguratus adelaidae</name>
    <dbReference type="NCBI Taxonomy" id="1938954"/>
    <lineage>
        <taxon>Eukaryota</taxon>
        <taxon>Fungi</taxon>
        <taxon>Fungi incertae sedis</taxon>
        <taxon>Mucoromycota</taxon>
        <taxon>Mucoromycotina</taxon>
        <taxon>Endogonomycetes</taxon>
        <taxon>Endogonales</taxon>
        <taxon>Endogonales incertae sedis</taxon>
        <taxon>Bifiguratus</taxon>
    </lineage>
</organism>
<dbReference type="GO" id="GO:0046899">
    <property type="term" value="F:nucleoside triphosphate adenylate kinase activity"/>
    <property type="evidence" value="ECO:0007669"/>
    <property type="project" value="EnsemblFungi"/>
</dbReference>
<dbReference type="OrthoDB" id="439792at2759"/>
<evidence type="ECO:0000256" key="1">
    <source>
        <dbReference type="ARBA" id="ARBA00007220"/>
    </source>
</evidence>
<dbReference type="SUPFAM" id="SSF52540">
    <property type="entry name" value="P-loop containing nucleoside triphosphate hydrolases"/>
    <property type="match status" value="1"/>
</dbReference>
<gene>
    <name evidence="7" type="ORF">BZG36_02954</name>
</gene>
<dbReference type="Gene3D" id="3.40.50.300">
    <property type="entry name" value="P-loop containing nucleotide triphosphate hydrolases"/>
    <property type="match status" value="1"/>
</dbReference>
<dbReference type="NCBIfam" id="TIGR01351">
    <property type="entry name" value="adk"/>
    <property type="match status" value="1"/>
</dbReference>
<dbReference type="HAMAP" id="MF_00235">
    <property type="entry name" value="Adenylate_kinase_Adk"/>
    <property type="match status" value="1"/>
</dbReference>
<evidence type="ECO:0000256" key="4">
    <source>
        <dbReference type="ARBA" id="ARBA00022777"/>
    </source>
</evidence>
<feature type="domain" description="Adenylate kinase active site lid" evidence="6">
    <location>
        <begin position="139"/>
        <end position="174"/>
    </location>
</feature>
<comment type="caution">
    <text evidence="7">The sequence shown here is derived from an EMBL/GenBank/DDBJ whole genome shotgun (WGS) entry which is preliminary data.</text>
</comment>
<dbReference type="GO" id="GO:0005759">
    <property type="term" value="C:mitochondrial matrix"/>
    <property type="evidence" value="ECO:0007669"/>
    <property type="project" value="EnsemblFungi"/>
</dbReference>
<accession>A0A261Y0S8</accession>
<dbReference type="PRINTS" id="PR00094">
    <property type="entry name" value="ADENYLTKNASE"/>
</dbReference>
<evidence type="ECO:0000256" key="2">
    <source>
        <dbReference type="ARBA" id="ARBA00022679"/>
    </source>
</evidence>
<dbReference type="InterPro" id="IPR027417">
    <property type="entry name" value="P-loop_NTPase"/>
</dbReference>
<name>A0A261Y0S8_9FUNG</name>
<evidence type="ECO:0000256" key="5">
    <source>
        <dbReference type="RuleBase" id="RU003330"/>
    </source>
</evidence>
<dbReference type="PANTHER" id="PTHR23359">
    <property type="entry name" value="NUCLEOTIDE KINASE"/>
    <property type="match status" value="1"/>
</dbReference>
<keyword evidence="4 5" id="KW-0418">Kinase</keyword>
<evidence type="ECO:0000256" key="3">
    <source>
        <dbReference type="ARBA" id="ARBA00022741"/>
    </source>
</evidence>
<dbReference type="GO" id="GO:0004017">
    <property type="term" value="F:AMP kinase activity"/>
    <property type="evidence" value="ECO:0007669"/>
    <property type="project" value="InterPro"/>
</dbReference>